<feature type="region of interest" description="Disordered" evidence="1">
    <location>
        <begin position="1"/>
        <end position="28"/>
    </location>
</feature>
<name>A0A1G7BRV4_9ACTO</name>
<dbReference type="EMBL" id="FNAU01000005">
    <property type="protein sequence ID" value="SDE29682.1"/>
    <property type="molecule type" value="Genomic_DNA"/>
</dbReference>
<evidence type="ECO:0000313" key="2">
    <source>
        <dbReference type="EMBL" id="MDY5153823.1"/>
    </source>
</evidence>
<sequence>MDHNPHGAGNRPNSGASTPPDANTPLSGDALAALANLGDLAGLSDLESLDELADLAGLDAVSTSASSADDAETTPTAEDPLAVAALETLAEEGVPEQHCQLDLEFDSPWVDNLTRWSVAVRVEEAAKKQIPDAKIREARTVRDLLAAVQDV</sequence>
<dbReference type="Proteomes" id="UP000182744">
    <property type="component" value="Unassembled WGS sequence"/>
</dbReference>
<dbReference type="EMBL" id="JAWNFU010000004">
    <property type="protein sequence ID" value="MDY5153823.1"/>
    <property type="molecule type" value="Genomic_DNA"/>
</dbReference>
<accession>A0A1G7BRV4</accession>
<protein>
    <submittedName>
        <fullName evidence="3">Uncharacterized protein</fullName>
    </submittedName>
</protein>
<feature type="compositionally biased region" description="Polar residues" evidence="1">
    <location>
        <begin position="11"/>
        <end position="25"/>
    </location>
</feature>
<reference evidence="4" key="1">
    <citation type="submission" date="2016-10" db="EMBL/GenBank/DDBJ databases">
        <authorList>
            <person name="Varghese N."/>
        </authorList>
    </citation>
    <scope>NUCLEOTIDE SEQUENCE [LARGE SCALE GENOMIC DNA]</scope>
    <source>
        <strain evidence="4">DSM 20639</strain>
    </source>
</reference>
<reference evidence="3" key="2">
    <citation type="submission" date="2016-10" db="EMBL/GenBank/DDBJ databases">
        <authorList>
            <person name="de Groot N.N."/>
        </authorList>
    </citation>
    <scope>NUCLEOTIDE SEQUENCE [LARGE SCALE GENOMIC DNA]</scope>
    <source>
        <strain evidence="3">DSM 20639</strain>
    </source>
</reference>
<dbReference type="AlphaFoldDB" id="A0A1G7BRV4"/>
<reference evidence="2" key="3">
    <citation type="submission" date="2023-10" db="EMBL/GenBank/DDBJ databases">
        <title>Whole Genome based description of the genera Actinobaculum and Actinotignum reveals a complex phylogenetic relationship within the species included in the genus Actinotignum.</title>
        <authorList>
            <person name="Jensen C.S."/>
            <person name="Dargis R."/>
            <person name="Kemp M."/>
            <person name="Christensen J.J."/>
        </authorList>
    </citation>
    <scope>NUCLEOTIDE SEQUENCE</scope>
    <source>
        <strain evidence="2">Actinobaculum_suis_CCUG19206T</strain>
    </source>
</reference>
<dbReference type="SUPFAM" id="SSF47336">
    <property type="entry name" value="ACP-like"/>
    <property type="match status" value="1"/>
</dbReference>
<evidence type="ECO:0000313" key="3">
    <source>
        <dbReference type="EMBL" id="SDE29682.1"/>
    </source>
</evidence>
<dbReference type="Proteomes" id="UP001273799">
    <property type="component" value="Unassembled WGS sequence"/>
</dbReference>
<proteinExistence type="predicted"/>
<organism evidence="3 4">
    <name type="scientific">Actinobaculum suis</name>
    <dbReference type="NCBI Taxonomy" id="1657"/>
    <lineage>
        <taxon>Bacteria</taxon>
        <taxon>Bacillati</taxon>
        <taxon>Actinomycetota</taxon>
        <taxon>Actinomycetes</taxon>
        <taxon>Actinomycetales</taxon>
        <taxon>Actinomycetaceae</taxon>
        <taxon>Actinobaculum</taxon>
    </lineage>
</organism>
<evidence type="ECO:0000313" key="4">
    <source>
        <dbReference type="Proteomes" id="UP000182744"/>
    </source>
</evidence>
<keyword evidence="4" id="KW-1185">Reference proteome</keyword>
<dbReference type="Gene3D" id="1.10.1200.10">
    <property type="entry name" value="ACP-like"/>
    <property type="match status" value="1"/>
</dbReference>
<dbReference type="InterPro" id="IPR036736">
    <property type="entry name" value="ACP-like_sf"/>
</dbReference>
<gene>
    <name evidence="2" type="ORF">R6G71_07195</name>
    <name evidence="3" type="ORF">SAMN05421878_105114</name>
</gene>
<dbReference type="RefSeq" id="WP_074662023.1">
    <property type="nucleotide sequence ID" value="NZ_FNAU01000005.1"/>
</dbReference>
<evidence type="ECO:0000256" key="1">
    <source>
        <dbReference type="SAM" id="MobiDB-lite"/>
    </source>
</evidence>